<comment type="caution">
    <text evidence="1">The sequence shown here is derived from an EMBL/GenBank/DDBJ whole genome shotgun (WGS) entry which is preliminary data.</text>
</comment>
<keyword evidence="2" id="KW-1185">Reference proteome</keyword>
<dbReference type="RefSeq" id="XP_005643380.1">
    <property type="nucleotide sequence ID" value="XM_005643323.1"/>
</dbReference>
<sequence>MLPAVKSSGRLSPFLVGCHCCVISGRVTARDGRPPYVLLPDAADVTWSLSVCWQVRLVDIDLNNMIPL</sequence>
<reference evidence="1 2" key="1">
    <citation type="journal article" date="2012" name="Genome Biol.">
        <title>The genome of the polar eukaryotic microalga coccomyxa subellipsoidea reveals traits of cold adaptation.</title>
        <authorList>
            <person name="Blanc G."/>
            <person name="Agarkova I."/>
            <person name="Grimwood J."/>
            <person name="Kuo A."/>
            <person name="Brueggeman A."/>
            <person name="Dunigan D."/>
            <person name="Gurnon J."/>
            <person name="Ladunga I."/>
            <person name="Lindquist E."/>
            <person name="Lucas S."/>
            <person name="Pangilinan J."/>
            <person name="Proschold T."/>
            <person name="Salamov A."/>
            <person name="Schmutz J."/>
            <person name="Weeks D."/>
            <person name="Yamada T."/>
            <person name="Claverie J.M."/>
            <person name="Grigoriev I."/>
            <person name="Van Etten J."/>
            <person name="Lomsadze A."/>
            <person name="Borodovsky M."/>
        </authorList>
    </citation>
    <scope>NUCLEOTIDE SEQUENCE [LARGE SCALE GENOMIC DNA]</scope>
    <source>
        <strain evidence="1 2">C-169</strain>
    </source>
</reference>
<dbReference type="Proteomes" id="UP000007264">
    <property type="component" value="Unassembled WGS sequence"/>
</dbReference>
<evidence type="ECO:0000313" key="2">
    <source>
        <dbReference type="Proteomes" id="UP000007264"/>
    </source>
</evidence>
<organism evidence="1 2">
    <name type="scientific">Coccomyxa subellipsoidea (strain C-169)</name>
    <name type="common">Green microalga</name>
    <dbReference type="NCBI Taxonomy" id="574566"/>
    <lineage>
        <taxon>Eukaryota</taxon>
        <taxon>Viridiplantae</taxon>
        <taxon>Chlorophyta</taxon>
        <taxon>core chlorophytes</taxon>
        <taxon>Trebouxiophyceae</taxon>
        <taxon>Trebouxiophyceae incertae sedis</taxon>
        <taxon>Coccomyxaceae</taxon>
        <taxon>Coccomyxa</taxon>
        <taxon>Coccomyxa subellipsoidea</taxon>
    </lineage>
</organism>
<protein>
    <submittedName>
        <fullName evidence="1">Uncharacterized protein</fullName>
    </submittedName>
</protein>
<gene>
    <name evidence="1" type="ORF">COCSUDRAFT_34401</name>
</gene>
<dbReference type="AlphaFoldDB" id="I0YKB7"/>
<dbReference type="GeneID" id="17036786"/>
<name>I0YKB7_COCSC</name>
<dbReference type="KEGG" id="csl:COCSUDRAFT_34401"/>
<dbReference type="EMBL" id="AGSI01000021">
    <property type="protein sequence ID" value="EIE18836.1"/>
    <property type="molecule type" value="Genomic_DNA"/>
</dbReference>
<proteinExistence type="predicted"/>
<evidence type="ECO:0000313" key="1">
    <source>
        <dbReference type="EMBL" id="EIE18836.1"/>
    </source>
</evidence>
<accession>I0YKB7</accession>